<name>A0AAE3QIC7_9HYPH</name>
<sequence>MNSFASRAAVCAFLVAVSAAAPGHAEDMKKSDILQTDTMSSDAMPTAGTKADCMQKAEMEMESMKKDEMMKACDAMK</sequence>
<comment type="caution">
    <text evidence="2">The sequence shown here is derived from an EMBL/GenBank/DDBJ whole genome shotgun (WGS) entry which is preliminary data.</text>
</comment>
<dbReference type="AlphaFoldDB" id="A0AAE3QIC7"/>
<keyword evidence="3" id="KW-1185">Reference proteome</keyword>
<organism evidence="2 3">
    <name type="scientific">Ferirhizobium litorale</name>
    <dbReference type="NCBI Taxonomy" id="2927786"/>
    <lineage>
        <taxon>Bacteria</taxon>
        <taxon>Pseudomonadati</taxon>
        <taxon>Pseudomonadota</taxon>
        <taxon>Alphaproteobacteria</taxon>
        <taxon>Hyphomicrobiales</taxon>
        <taxon>Rhizobiaceae</taxon>
        <taxon>Ferirhizobium</taxon>
    </lineage>
</organism>
<dbReference type="EMBL" id="JALDYZ010000011">
    <property type="protein sequence ID" value="MDI7923946.1"/>
    <property type="molecule type" value="Genomic_DNA"/>
</dbReference>
<proteinExistence type="predicted"/>
<accession>A0AAE3QIC7</accession>
<evidence type="ECO:0000256" key="1">
    <source>
        <dbReference type="SAM" id="SignalP"/>
    </source>
</evidence>
<evidence type="ECO:0000313" key="3">
    <source>
        <dbReference type="Proteomes" id="UP001161580"/>
    </source>
</evidence>
<evidence type="ECO:0000313" key="2">
    <source>
        <dbReference type="EMBL" id="MDI7923946.1"/>
    </source>
</evidence>
<evidence type="ECO:0008006" key="4">
    <source>
        <dbReference type="Google" id="ProtNLM"/>
    </source>
</evidence>
<keyword evidence="1" id="KW-0732">Signal</keyword>
<reference evidence="2" key="1">
    <citation type="submission" date="2022-03" db="EMBL/GenBank/DDBJ databases">
        <title>Fererhizobium litorale gen. nov., sp. nov., isolated from sandy sediments of the Sea of Japan seashore.</title>
        <authorList>
            <person name="Romanenko L."/>
            <person name="Kurilenko V."/>
            <person name="Otstavnykh N."/>
            <person name="Svetashev V."/>
            <person name="Tekutyeva L."/>
            <person name="Isaeva M."/>
            <person name="Mikhailov V."/>
        </authorList>
    </citation>
    <scope>NUCLEOTIDE SEQUENCE</scope>
    <source>
        <strain evidence="2">KMM 9576</strain>
    </source>
</reference>
<feature type="signal peptide" evidence="1">
    <location>
        <begin position="1"/>
        <end position="25"/>
    </location>
</feature>
<feature type="chain" id="PRO_5042052441" description="Pentapeptide MXKDX repeat protein" evidence="1">
    <location>
        <begin position="26"/>
        <end position="77"/>
    </location>
</feature>
<dbReference type="Proteomes" id="UP001161580">
    <property type="component" value="Unassembled WGS sequence"/>
</dbReference>
<dbReference type="RefSeq" id="WP_311787195.1">
    <property type="nucleotide sequence ID" value="NZ_JALDYY010000008.1"/>
</dbReference>
<protein>
    <recommendedName>
        <fullName evidence="4">Pentapeptide MXKDX repeat protein</fullName>
    </recommendedName>
</protein>
<gene>
    <name evidence="2" type="ORF">MRS75_17910</name>
</gene>